<dbReference type="Proteomes" id="UP001221757">
    <property type="component" value="Unassembled WGS sequence"/>
</dbReference>
<evidence type="ECO:0000313" key="2">
    <source>
        <dbReference type="EMBL" id="KAJ7688121.1"/>
    </source>
</evidence>
<protein>
    <recommendedName>
        <fullName evidence="4">Helicase ATP-binding domain-containing protein</fullName>
    </recommendedName>
</protein>
<feature type="compositionally biased region" description="Basic and acidic residues" evidence="1">
    <location>
        <begin position="469"/>
        <end position="481"/>
    </location>
</feature>
<dbReference type="SUPFAM" id="SSF52540">
    <property type="entry name" value="P-loop containing nucleoside triphosphate hydrolases"/>
    <property type="match status" value="1"/>
</dbReference>
<evidence type="ECO:0008006" key="4">
    <source>
        <dbReference type="Google" id="ProtNLM"/>
    </source>
</evidence>
<dbReference type="InterPro" id="IPR027417">
    <property type="entry name" value="P-loop_NTPase"/>
</dbReference>
<feature type="compositionally biased region" description="Basic and acidic residues" evidence="1">
    <location>
        <begin position="438"/>
        <end position="459"/>
    </location>
</feature>
<evidence type="ECO:0000256" key="1">
    <source>
        <dbReference type="SAM" id="MobiDB-lite"/>
    </source>
</evidence>
<accession>A0AAD7DCM3</accession>
<organism evidence="2 3">
    <name type="scientific">Mycena rosella</name>
    <name type="common">Pink bonnet</name>
    <name type="synonym">Agaricus rosellus</name>
    <dbReference type="NCBI Taxonomy" id="1033263"/>
    <lineage>
        <taxon>Eukaryota</taxon>
        <taxon>Fungi</taxon>
        <taxon>Dikarya</taxon>
        <taxon>Basidiomycota</taxon>
        <taxon>Agaricomycotina</taxon>
        <taxon>Agaricomycetes</taxon>
        <taxon>Agaricomycetidae</taxon>
        <taxon>Agaricales</taxon>
        <taxon>Marasmiineae</taxon>
        <taxon>Mycenaceae</taxon>
        <taxon>Mycena</taxon>
    </lineage>
</organism>
<reference evidence="2" key="1">
    <citation type="submission" date="2023-03" db="EMBL/GenBank/DDBJ databases">
        <title>Massive genome expansion in bonnet fungi (Mycena s.s.) driven by repeated elements and novel gene families across ecological guilds.</title>
        <authorList>
            <consortium name="Lawrence Berkeley National Laboratory"/>
            <person name="Harder C.B."/>
            <person name="Miyauchi S."/>
            <person name="Viragh M."/>
            <person name="Kuo A."/>
            <person name="Thoen E."/>
            <person name="Andreopoulos B."/>
            <person name="Lu D."/>
            <person name="Skrede I."/>
            <person name="Drula E."/>
            <person name="Henrissat B."/>
            <person name="Morin E."/>
            <person name="Kohler A."/>
            <person name="Barry K."/>
            <person name="LaButti K."/>
            <person name="Morin E."/>
            <person name="Salamov A."/>
            <person name="Lipzen A."/>
            <person name="Mereny Z."/>
            <person name="Hegedus B."/>
            <person name="Baldrian P."/>
            <person name="Stursova M."/>
            <person name="Weitz H."/>
            <person name="Taylor A."/>
            <person name="Grigoriev I.V."/>
            <person name="Nagy L.G."/>
            <person name="Martin F."/>
            <person name="Kauserud H."/>
        </authorList>
    </citation>
    <scope>NUCLEOTIDE SEQUENCE</scope>
    <source>
        <strain evidence="2">CBHHK067</strain>
    </source>
</reference>
<dbReference type="Gene3D" id="3.40.50.300">
    <property type="entry name" value="P-loop containing nucleotide triphosphate hydrolases"/>
    <property type="match status" value="1"/>
</dbReference>
<feature type="region of interest" description="Disordered" evidence="1">
    <location>
        <begin position="428"/>
        <end position="558"/>
    </location>
</feature>
<dbReference type="EMBL" id="JARKIE010000081">
    <property type="protein sequence ID" value="KAJ7688121.1"/>
    <property type="molecule type" value="Genomic_DNA"/>
</dbReference>
<gene>
    <name evidence="2" type="ORF">B0H17DRAFT_1203130</name>
</gene>
<keyword evidence="3" id="KW-1185">Reference proteome</keyword>
<comment type="caution">
    <text evidence="2">The sequence shown here is derived from an EMBL/GenBank/DDBJ whole genome shotgun (WGS) entry which is preliminary data.</text>
</comment>
<feature type="compositionally biased region" description="Basic residues" evidence="1">
    <location>
        <begin position="549"/>
        <end position="558"/>
    </location>
</feature>
<dbReference type="AlphaFoldDB" id="A0AAD7DCM3"/>
<evidence type="ECO:0000313" key="3">
    <source>
        <dbReference type="Proteomes" id="UP001221757"/>
    </source>
</evidence>
<proteinExistence type="predicted"/>
<sequence>MDYVLFKRILWRRSSTETTFYAALQLETGNLPPSPTPYTRQPSGSIVTLTKGLANNIVLELRAFNLSAFAYCRESLADARRSGINLTDDIRRSKWQVVCVDPEHLQEKEWRTISEWPDFRAKLLYSAVDEAHLINEWGPAFRLVFTTIGQFFRGRFPSSTSVVGLSATLAPGPATSSVCTSLGLFEGTFHLIRRSNERPNVQFIMKTLTHGLAGYEFPDLLPYLNSGRKLSIHCATLDLVFRVDAKVTLEESTGTDGNRQSPAAHGKKCYIALINRHYGNPPLELTTLDCIAANRLLPCSLCIARANKTLVFDAPPSSIVLPPFTPPSSVRSPALSTADKKLKLKTKERKLALSGLKEFRNKLRVEEQLSGRFRNHPPSLFLPPSILNAILDALLFISSSSDLDALLTQWYHRQTRTQSLFETINQLQTKIHRKREKKREETNRKARERRQANKRKADDGSAYDQANSDFHDPEDHSHEPNYELDGSNEGADPPLSNDDTFPATIPLPQPRPRKRRALETVTNTSRSRTRVPLQKAAEVSKEYGPQYRPRVRTNHTIE</sequence>
<name>A0AAD7DCM3_MYCRO</name>